<dbReference type="InterPro" id="IPR055589">
    <property type="entry name" value="DUF7165"/>
</dbReference>
<dbReference type="InterPro" id="IPR036047">
    <property type="entry name" value="F-box-like_dom_sf"/>
</dbReference>
<feature type="compositionally biased region" description="Polar residues" evidence="1">
    <location>
        <begin position="844"/>
        <end position="860"/>
    </location>
</feature>
<gene>
    <name evidence="3" type="ORF">PG999_006578</name>
</gene>
<evidence type="ECO:0000313" key="4">
    <source>
        <dbReference type="Proteomes" id="UP001392437"/>
    </source>
</evidence>
<dbReference type="PROSITE" id="PS50181">
    <property type="entry name" value="FBOX"/>
    <property type="match status" value="1"/>
</dbReference>
<feature type="region of interest" description="Disordered" evidence="1">
    <location>
        <begin position="1068"/>
        <end position="1211"/>
    </location>
</feature>
<protein>
    <submittedName>
        <fullName evidence="3">F-box domain-containing protein</fullName>
    </submittedName>
</protein>
<dbReference type="Pfam" id="PF23749">
    <property type="entry name" value="DUF7165"/>
    <property type="match status" value="1"/>
</dbReference>
<feature type="compositionally biased region" description="Polar residues" evidence="1">
    <location>
        <begin position="631"/>
        <end position="641"/>
    </location>
</feature>
<accession>A0AAW0QVK1</accession>
<feature type="compositionally biased region" description="Low complexity" evidence="1">
    <location>
        <begin position="1123"/>
        <end position="1137"/>
    </location>
</feature>
<feature type="region of interest" description="Disordered" evidence="1">
    <location>
        <begin position="426"/>
        <end position="461"/>
    </location>
</feature>
<feature type="region of interest" description="Disordered" evidence="1">
    <location>
        <begin position="1"/>
        <end position="31"/>
    </location>
</feature>
<dbReference type="EMBL" id="JAQQWP010000006">
    <property type="protein sequence ID" value="KAK8114509.1"/>
    <property type="molecule type" value="Genomic_DNA"/>
</dbReference>
<reference evidence="3 4" key="1">
    <citation type="submission" date="2023-01" db="EMBL/GenBank/DDBJ databases">
        <title>Analysis of 21 Apiospora genomes using comparative genomics revels a genus with tremendous synthesis potential of carbohydrate active enzymes and secondary metabolites.</title>
        <authorList>
            <person name="Sorensen T."/>
        </authorList>
    </citation>
    <scope>NUCLEOTIDE SEQUENCE [LARGE SCALE GENOMIC DNA]</scope>
    <source>
        <strain evidence="3 4">CBS 117206</strain>
    </source>
</reference>
<feature type="compositionally biased region" description="Low complexity" evidence="1">
    <location>
        <begin position="891"/>
        <end position="921"/>
    </location>
</feature>
<feature type="compositionally biased region" description="Polar residues" evidence="1">
    <location>
        <begin position="812"/>
        <end position="832"/>
    </location>
</feature>
<feature type="domain" description="F-box" evidence="2">
    <location>
        <begin position="31"/>
        <end position="77"/>
    </location>
</feature>
<dbReference type="Proteomes" id="UP001392437">
    <property type="component" value="Unassembled WGS sequence"/>
</dbReference>
<keyword evidence="4" id="KW-1185">Reference proteome</keyword>
<proteinExistence type="predicted"/>
<evidence type="ECO:0000259" key="2">
    <source>
        <dbReference type="PROSITE" id="PS50181"/>
    </source>
</evidence>
<feature type="region of interest" description="Disordered" evidence="1">
    <location>
        <begin position="685"/>
        <end position="1008"/>
    </location>
</feature>
<dbReference type="Gene3D" id="2.130.10.10">
    <property type="entry name" value="YVTN repeat-like/Quinoprotein amine dehydrogenase"/>
    <property type="match status" value="1"/>
</dbReference>
<dbReference type="SUPFAM" id="SSF101898">
    <property type="entry name" value="NHL repeat"/>
    <property type="match status" value="1"/>
</dbReference>
<dbReference type="CDD" id="cd09917">
    <property type="entry name" value="F-box_SF"/>
    <property type="match status" value="1"/>
</dbReference>
<evidence type="ECO:0000256" key="1">
    <source>
        <dbReference type="SAM" id="MobiDB-lite"/>
    </source>
</evidence>
<dbReference type="InterPro" id="IPR001810">
    <property type="entry name" value="F-box_dom"/>
</dbReference>
<organism evidence="3 4">
    <name type="scientific">Apiospora kogelbergensis</name>
    <dbReference type="NCBI Taxonomy" id="1337665"/>
    <lineage>
        <taxon>Eukaryota</taxon>
        <taxon>Fungi</taxon>
        <taxon>Dikarya</taxon>
        <taxon>Ascomycota</taxon>
        <taxon>Pezizomycotina</taxon>
        <taxon>Sordariomycetes</taxon>
        <taxon>Xylariomycetidae</taxon>
        <taxon>Amphisphaeriales</taxon>
        <taxon>Apiosporaceae</taxon>
        <taxon>Apiospora</taxon>
    </lineage>
</organism>
<sequence>MDDAGDALVASRPSMEKKPRPSPTAAHHDAQSAFKRLPDEIIEQILRLTDPDSFASLVLLNSNWRRVSQQAHLYAYHLSRCPSYSASHNAMPSSLDKNGDDALPKLRRLFAREVKRNLFEGYLRPRTTTIKLVSNSISSSSVPGGEGMQFSSSPRGYHILAYNSSRIYVLDMRGPELVVERELKIMRRPAAACTLDDASLLAVLSSDMQVDVYDLRQHPPKRTQSLILDNPPRTIALSPCGSVLAAAYEGGIEVSSLRTGALPTDRRAVKCDGVDSLAFSFDGTQLLGTTTLAQPPNTVILTAPYYDPGNHMGENNISALWTTSILFPNTSRDCSHAVLLQESSSEEASWTFTYDSSFETFRAVRIDDLRNGTTYFTGPIPNTSTQSTLVPCTLPAATYCGGLVSAGFESKDVWIYGIPEDLDAVPETTSNSSSEPGVPALNRRNSSLSVRTPSSRLQETNGGRLPQWQILCDKYRNTFVSGRKVTALEGVSTVKWVANYGANSMQERLVVAARGVQPAKPITEEDGIDFVDGGRITILDFDYGTNDGEIVDITIEVGTQEPEALEEEYRDLDTEVAIVRRRTVAQRRGGGRSGVMRTATLAVPHADSLLRPPIGRDGGDDDPLVPRRMGVSNSQANMSTSSRDEPEDATLEEVQEALDAPYAHASPRSGPTLRRAATAAAVNRRLHPAAASNGHIQYRRADGRAEHPHESDADNWVPPPPPYSKEDPGDTPAFLRAPAIPGVGLDPSDQHSAHPPPPPPADLAAPLRASPAPPSAPPQLAQIPSHSSGSSSARLDLPRLQTSPARDRRSRLSWQSGQSQPRAVSDPVTQNEPQPPRSFHLRRPSSSSVRPQTGTSQVSNLDEEDIYDVSPIESAPPQALGPATQQRRPSESAASATSHTPTSSNSYSAGAASSHQGSATSNPPSSERRPSTSLSQMPESQSGRADQDPVIGRLPNASTWPRAQPEPSQPSAATASGYPRSAPVTNISNREMLAAALPPLPSPNQLSELHDRQNRIAPRPVSGFFQIPRVPVGSNSQDRPPSSNRFSLQPSFSTATAPELPLIISTPTGVTGAFDTPDQVGLQGTPAEPVLHAPVPRHPQPILGAGGPNRPVAERLEGVYGPTTGNGNRSSSTTATGHQGPGQPVMVPPPPPSSSQPTSSSLRHHTSLSRRPSRARRSAAKNVQDAKTRGWAGRRKRKQAEQEVDGVSSAAWTDVACSSNAPQNGKASKMNRCTVM</sequence>
<feature type="compositionally biased region" description="Polar residues" evidence="1">
    <location>
        <begin position="1217"/>
        <end position="1226"/>
    </location>
</feature>
<feature type="region of interest" description="Disordered" evidence="1">
    <location>
        <begin position="1217"/>
        <end position="1236"/>
    </location>
</feature>
<feature type="compositionally biased region" description="Polar residues" evidence="1">
    <location>
        <begin position="443"/>
        <end position="461"/>
    </location>
</feature>
<feature type="compositionally biased region" description="Polar residues" evidence="1">
    <location>
        <begin position="931"/>
        <end position="944"/>
    </location>
</feature>
<feature type="compositionally biased region" description="Basic and acidic residues" evidence="1">
    <location>
        <begin position="699"/>
        <end position="712"/>
    </location>
</feature>
<comment type="caution">
    <text evidence="3">The sequence shown here is derived from an EMBL/GenBank/DDBJ whole genome shotgun (WGS) entry which is preliminary data.</text>
</comment>
<feature type="compositionally biased region" description="Basic residues" evidence="1">
    <location>
        <begin position="1162"/>
        <end position="1179"/>
    </location>
</feature>
<name>A0AAW0QVK1_9PEZI</name>
<feature type="region of interest" description="Disordered" evidence="1">
    <location>
        <begin position="606"/>
        <end position="651"/>
    </location>
</feature>
<evidence type="ECO:0000313" key="3">
    <source>
        <dbReference type="EMBL" id="KAK8114509.1"/>
    </source>
</evidence>
<dbReference type="InterPro" id="IPR015943">
    <property type="entry name" value="WD40/YVTN_repeat-like_dom_sf"/>
</dbReference>
<dbReference type="SUPFAM" id="SSF81383">
    <property type="entry name" value="F-box domain"/>
    <property type="match status" value="1"/>
</dbReference>
<dbReference type="AlphaFoldDB" id="A0AAW0QVK1"/>